<dbReference type="AlphaFoldDB" id="F8DZ56"/>
<protein>
    <submittedName>
        <fullName evidence="2">Membrane protein</fullName>
    </submittedName>
</protein>
<evidence type="ECO:0000313" key="3">
    <source>
        <dbReference type="Proteomes" id="UP000000492"/>
    </source>
</evidence>
<keyword evidence="1" id="KW-0472">Membrane</keyword>
<sequence length="258" mass="28305">MANMNSPAALDKKALVSLASKTRPGPGTVALVTLITGLAVFVAAAPQKGTLPTLALLGLAVALGLVWWFLLRKPGRRGNDYSPMKTDAELARTPWSWKEEGRALLVLLLIIIPLNLSSFFASWGFAAIFAGLAMIVTWFSIRTQAWRPVHYEVVDKIPEDGALRLRSDAEWMRAFLYANQIVPGGYQLRTDVVAEAVGEYGMNETATKDALNALVANNEAVLIRELRSHDGRVNWVTLTEKGREDFKKSMGLPVMAKL</sequence>
<dbReference type="EMBL" id="CP002857">
    <property type="protein sequence ID" value="AEI08997.1"/>
    <property type="molecule type" value="Genomic_DNA"/>
</dbReference>
<accession>F8DZ56</accession>
<dbReference type="KEGG" id="crd:CRES_0638"/>
<dbReference type="HOGENOM" id="CLU_1048532_0_0_11"/>
<dbReference type="Proteomes" id="UP000000492">
    <property type="component" value="Chromosome"/>
</dbReference>
<keyword evidence="1" id="KW-0812">Transmembrane</keyword>
<proteinExistence type="predicted"/>
<dbReference type="eggNOG" id="ENOG5031ZBI">
    <property type="taxonomic scope" value="Bacteria"/>
</dbReference>
<feature type="transmembrane region" description="Helical" evidence="1">
    <location>
        <begin position="51"/>
        <end position="71"/>
    </location>
</feature>
<name>F8DZ56_CORRG</name>
<keyword evidence="3" id="KW-1185">Reference proteome</keyword>
<feature type="transmembrane region" description="Helical" evidence="1">
    <location>
        <begin position="27"/>
        <end position="45"/>
    </location>
</feature>
<organism evidence="2 3">
    <name type="scientific">Corynebacterium resistens (strain DSM 45100 / JCM 12819 / GTC 2026 / SICGH 158)</name>
    <dbReference type="NCBI Taxonomy" id="662755"/>
    <lineage>
        <taxon>Bacteria</taxon>
        <taxon>Bacillati</taxon>
        <taxon>Actinomycetota</taxon>
        <taxon>Actinomycetes</taxon>
        <taxon>Mycobacteriales</taxon>
        <taxon>Corynebacteriaceae</taxon>
        <taxon>Corynebacterium</taxon>
    </lineage>
</organism>
<evidence type="ECO:0000313" key="2">
    <source>
        <dbReference type="EMBL" id="AEI08997.1"/>
    </source>
</evidence>
<gene>
    <name evidence="2" type="ordered locus">CRES_0638</name>
</gene>
<feature type="transmembrane region" description="Helical" evidence="1">
    <location>
        <begin position="123"/>
        <end position="141"/>
    </location>
</feature>
<reference evidence="2 3" key="1">
    <citation type="journal article" date="2012" name="BMC Genomics">
        <title>Complete genome sequence, lifestyle, and multi-drug resistance of the human pathogen Corynebacterium resistens DSM 45100 isolated from blood samples of a leukemia patient.</title>
        <authorList>
            <person name="Schroder J."/>
            <person name="Maus I."/>
            <person name="Meyer K."/>
            <person name="Wordemann S."/>
            <person name="Blom J."/>
            <person name="Jaenicke S."/>
            <person name="Schneider J."/>
            <person name="Trost E."/>
            <person name="Tauch A."/>
        </authorList>
    </citation>
    <scope>NUCLEOTIDE SEQUENCE [LARGE SCALE GENOMIC DNA]</scope>
    <source>
        <strain evidence="3">DSM 45100 / JCM 12819 / CCUG 50093 / GTC 2026 / SICGH 158</strain>
    </source>
</reference>
<evidence type="ECO:0000256" key="1">
    <source>
        <dbReference type="SAM" id="Phobius"/>
    </source>
</evidence>
<keyword evidence="1" id="KW-1133">Transmembrane helix</keyword>